<evidence type="ECO:0000313" key="4">
    <source>
        <dbReference type="EMBL" id="SKA34233.1"/>
    </source>
</evidence>
<organism evidence="4 5">
    <name type="scientific">Enhydrobacter aerosaccus</name>
    <dbReference type="NCBI Taxonomy" id="225324"/>
    <lineage>
        <taxon>Bacteria</taxon>
        <taxon>Pseudomonadati</taxon>
        <taxon>Pseudomonadota</taxon>
        <taxon>Alphaproteobacteria</taxon>
        <taxon>Hyphomicrobiales</taxon>
        <taxon>Enhydrobacter</taxon>
    </lineage>
</organism>
<dbReference type="EMBL" id="FUWJ01000011">
    <property type="protein sequence ID" value="SKA34233.1"/>
    <property type="molecule type" value="Genomic_DNA"/>
</dbReference>
<dbReference type="OrthoDB" id="9811471at2"/>
<dbReference type="AlphaFoldDB" id="A0A1T4T197"/>
<evidence type="ECO:0000313" key="5">
    <source>
        <dbReference type="Proteomes" id="UP000190092"/>
    </source>
</evidence>
<dbReference type="STRING" id="225324.SAMN02745126_05501"/>
<feature type="domain" description="Amidase" evidence="3">
    <location>
        <begin position="28"/>
        <end position="447"/>
    </location>
</feature>
<dbReference type="RefSeq" id="WP_085937226.1">
    <property type="nucleotide sequence ID" value="NZ_FUWJ01000011.1"/>
</dbReference>
<reference evidence="5" key="1">
    <citation type="submission" date="2017-02" db="EMBL/GenBank/DDBJ databases">
        <authorList>
            <person name="Varghese N."/>
            <person name="Submissions S."/>
        </authorList>
    </citation>
    <scope>NUCLEOTIDE SEQUENCE [LARGE SCALE GENOMIC DNA]</scope>
    <source>
        <strain evidence="5">ATCC 27094</strain>
    </source>
</reference>
<comment type="function">
    <text evidence="1">Hydrolyzes indole-3-acetamide (IAM) into indole-3-acetic acid (IAA).</text>
</comment>
<dbReference type="GO" id="GO:0003824">
    <property type="term" value="F:catalytic activity"/>
    <property type="evidence" value="ECO:0007669"/>
    <property type="project" value="InterPro"/>
</dbReference>
<dbReference type="PROSITE" id="PS00571">
    <property type="entry name" value="AMIDASES"/>
    <property type="match status" value="1"/>
</dbReference>
<evidence type="ECO:0000256" key="2">
    <source>
        <dbReference type="ARBA" id="ARBA00021874"/>
    </source>
</evidence>
<dbReference type="Gene3D" id="3.90.1300.10">
    <property type="entry name" value="Amidase signature (AS) domain"/>
    <property type="match status" value="1"/>
</dbReference>
<proteinExistence type="predicted"/>
<accession>A0A1T4T197</accession>
<sequence>MTLPADLHYLSLNEIARRLRDRTVSSVELTRAILERIEKVDSTLKSYAVVTPDRALADAAALDIEAAAGRWRGPLHGVPIAVKDLCNTAGIPTAAGMAIHRDHVPIEDATVVTRLKAAGAVILGKLQMTEGAFGAHHPSIPTPLNPWNAAYWTGASSSGSGAATAAGLCYGSLGSDTGGSIRFPSTMNGLSGLKPTWGRVSRAGVFPLAESLDHVGPMARSALDCAMILGVVAGPDPEDPTAVPIAVPDYVAAAAVGVAGRRIGIPVGLSDLDPDSARTLGDAVTVFEKQGAQIVEVRLPAAFQQASRDWLGLCAVETALAHEKTYPSRAAEYGPVLAGLIDMGRGLSAVDYARLQVRRAAVTGGLNTLLASLDLLLMPVMGTAVWSLDRLAVTGRDPEAVAARLRYTAPFDLSGHPTLTLPGGKTVDGMPTGFQIVGRSFDEAGVLAGGHAFQQATDWHLRRPPL</sequence>
<evidence type="ECO:0000259" key="3">
    <source>
        <dbReference type="Pfam" id="PF01425"/>
    </source>
</evidence>
<dbReference type="Pfam" id="PF01425">
    <property type="entry name" value="Amidase"/>
    <property type="match status" value="1"/>
</dbReference>
<name>A0A1T4T197_9HYPH</name>
<keyword evidence="5" id="KW-1185">Reference proteome</keyword>
<protein>
    <recommendedName>
        <fullName evidence="2">Indoleacetamide hydrolase</fullName>
    </recommendedName>
</protein>
<dbReference type="PANTHER" id="PTHR11895:SF176">
    <property type="entry name" value="AMIDASE AMID-RELATED"/>
    <property type="match status" value="1"/>
</dbReference>
<gene>
    <name evidence="4" type="ORF">SAMN02745126_05501</name>
</gene>
<dbReference type="PANTHER" id="PTHR11895">
    <property type="entry name" value="TRANSAMIDASE"/>
    <property type="match status" value="1"/>
</dbReference>
<dbReference type="InterPro" id="IPR023631">
    <property type="entry name" value="Amidase_dom"/>
</dbReference>
<dbReference type="InterPro" id="IPR036928">
    <property type="entry name" value="AS_sf"/>
</dbReference>
<evidence type="ECO:0000256" key="1">
    <source>
        <dbReference type="ARBA" id="ARBA00003871"/>
    </source>
</evidence>
<dbReference type="SUPFAM" id="SSF75304">
    <property type="entry name" value="Amidase signature (AS) enzymes"/>
    <property type="match status" value="1"/>
</dbReference>
<dbReference type="InterPro" id="IPR000120">
    <property type="entry name" value="Amidase"/>
</dbReference>
<dbReference type="Proteomes" id="UP000190092">
    <property type="component" value="Unassembled WGS sequence"/>
</dbReference>
<dbReference type="InterPro" id="IPR020556">
    <property type="entry name" value="Amidase_CS"/>
</dbReference>